<evidence type="ECO:0000256" key="2">
    <source>
        <dbReference type="ARBA" id="ARBA00009466"/>
    </source>
</evidence>
<keyword evidence="5" id="KW-0539">Nucleus</keyword>
<reference evidence="7 8" key="1">
    <citation type="submission" date="2013-12" db="EMBL/GenBank/DDBJ databases">
        <title>Draft genome of the parsitic nematode Ancylostoma duodenale.</title>
        <authorList>
            <person name="Mitreva M."/>
        </authorList>
    </citation>
    <scope>NUCLEOTIDE SEQUENCE [LARGE SCALE GENOMIC DNA]</scope>
    <source>
        <strain evidence="7 8">Zhejiang</strain>
    </source>
</reference>
<dbReference type="SUPFAM" id="SSF48371">
    <property type="entry name" value="ARM repeat"/>
    <property type="match status" value="1"/>
</dbReference>
<dbReference type="InterPro" id="IPR014877">
    <property type="entry name" value="XPO1_C_dom"/>
</dbReference>
<dbReference type="Pfam" id="PF08767">
    <property type="entry name" value="CRM1_C"/>
    <property type="match status" value="1"/>
</dbReference>
<keyword evidence="3" id="KW-0813">Transport</keyword>
<evidence type="ECO:0000256" key="4">
    <source>
        <dbReference type="ARBA" id="ARBA00022927"/>
    </source>
</evidence>
<proteinExistence type="inferred from homology"/>
<keyword evidence="8" id="KW-1185">Reference proteome</keyword>
<keyword evidence="4" id="KW-0653">Protein transport</keyword>
<sequence length="74" mass="8614">LDILKDMLDRVEHLPRDQSQPFYKRFYMQILQHVLAVVADSSQVHVAGEFCFGCCQYSLVIMEPDPFRIVSLLL</sequence>
<dbReference type="GO" id="GO:0015031">
    <property type="term" value="P:protein transport"/>
    <property type="evidence" value="ECO:0007669"/>
    <property type="project" value="UniProtKB-KW"/>
</dbReference>
<dbReference type="InterPro" id="IPR016024">
    <property type="entry name" value="ARM-type_fold"/>
</dbReference>
<feature type="non-terminal residue" evidence="7">
    <location>
        <position position="1"/>
    </location>
</feature>
<evidence type="ECO:0000256" key="5">
    <source>
        <dbReference type="ARBA" id="ARBA00023242"/>
    </source>
</evidence>
<feature type="domain" description="Exportin-1 C-terminal" evidence="6">
    <location>
        <begin position="1"/>
        <end position="45"/>
    </location>
</feature>
<dbReference type="EMBL" id="KN757731">
    <property type="protein sequence ID" value="KIH48686.1"/>
    <property type="molecule type" value="Genomic_DNA"/>
</dbReference>
<evidence type="ECO:0000256" key="3">
    <source>
        <dbReference type="ARBA" id="ARBA00022448"/>
    </source>
</evidence>
<evidence type="ECO:0000313" key="8">
    <source>
        <dbReference type="Proteomes" id="UP000054047"/>
    </source>
</evidence>
<name>A0A0C2FUS0_9BILA</name>
<protein>
    <recommendedName>
        <fullName evidence="6">Exportin-1 C-terminal domain-containing protein</fullName>
    </recommendedName>
</protein>
<gene>
    <name evidence="7" type="ORF">ANCDUO_21242</name>
</gene>
<dbReference type="Proteomes" id="UP000054047">
    <property type="component" value="Unassembled WGS sequence"/>
</dbReference>
<dbReference type="InterPro" id="IPR011989">
    <property type="entry name" value="ARM-like"/>
</dbReference>
<comment type="subcellular location">
    <subcellularLocation>
        <location evidence="1">Nucleus</location>
    </subcellularLocation>
</comment>
<dbReference type="AlphaFoldDB" id="A0A0C2FUS0"/>
<organism evidence="7 8">
    <name type="scientific">Ancylostoma duodenale</name>
    <dbReference type="NCBI Taxonomy" id="51022"/>
    <lineage>
        <taxon>Eukaryota</taxon>
        <taxon>Metazoa</taxon>
        <taxon>Ecdysozoa</taxon>
        <taxon>Nematoda</taxon>
        <taxon>Chromadorea</taxon>
        <taxon>Rhabditida</taxon>
        <taxon>Rhabditina</taxon>
        <taxon>Rhabditomorpha</taxon>
        <taxon>Strongyloidea</taxon>
        <taxon>Ancylostomatidae</taxon>
        <taxon>Ancylostomatinae</taxon>
        <taxon>Ancylostoma</taxon>
    </lineage>
</organism>
<dbReference type="GO" id="GO:0005634">
    <property type="term" value="C:nucleus"/>
    <property type="evidence" value="ECO:0007669"/>
    <property type="project" value="UniProtKB-SubCell"/>
</dbReference>
<dbReference type="Gene3D" id="1.25.10.10">
    <property type="entry name" value="Leucine-rich Repeat Variant"/>
    <property type="match status" value="1"/>
</dbReference>
<dbReference type="GO" id="GO:0005049">
    <property type="term" value="F:nuclear export signal receptor activity"/>
    <property type="evidence" value="ECO:0007669"/>
    <property type="project" value="InterPro"/>
</dbReference>
<evidence type="ECO:0000313" key="7">
    <source>
        <dbReference type="EMBL" id="KIH48686.1"/>
    </source>
</evidence>
<evidence type="ECO:0000259" key="6">
    <source>
        <dbReference type="Pfam" id="PF08767"/>
    </source>
</evidence>
<dbReference type="OrthoDB" id="27218at2759"/>
<evidence type="ECO:0000256" key="1">
    <source>
        <dbReference type="ARBA" id="ARBA00004123"/>
    </source>
</evidence>
<accession>A0A0C2FUS0</accession>
<comment type="similarity">
    <text evidence="2">Belongs to the exportin family.</text>
</comment>